<protein>
    <recommendedName>
        <fullName evidence="4">GS catalytic domain-containing protein</fullName>
    </recommendedName>
</protein>
<dbReference type="SUPFAM" id="SSF55931">
    <property type="entry name" value="Glutamine synthetase/guanido kinase"/>
    <property type="match status" value="1"/>
</dbReference>
<keyword evidence="1" id="KW-0436">Ligase</keyword>
<dbReference type="AlphaFoldDB" id="A0A4Y9YD35"/>
<dbReference type="STRING" id="205917.A0A4Y9YD35"/>
<dbReference type="PANTHER" id="PTHR43785:SF2">
    <property type="entry name" value="TYPE-1 GLUTAMINE SYNTHETASE 1"/>
    <property type="match status" value="1"/>
</dbReference>
<dbReference type="InterPro" id="IPR008146">
    <property type="entry name" value="Gln_synth_cat_dom"/>
</dbReference>
<evidence type="ECO:0000256" key="2">
    <source>
        <dbReference type="PROSITE-ProRule" id="PRU01331"/>
    </source>
</evidence>
<dbReference type="PROSITE" id="PS51987">
    <property type="entry name" value="GS_CATALYTIC"/>
    <property type="match status" value="1"/>
</dbReference>
<dbReference type="OrthoDB" id="3364440at2759"/>
<evidence type="ECO:0000256" key="3">
    <source>
        <dbReference type="RuleBase" id="RU000384"/>
    </source>
</evidence>
<dbReference type="InterPro" id="IPR014746">
    <property type="entry name" value="Gln_synth/guanido_kin_cat_dom"/>
</dbReference>
<feature type="non-terminal residue" evidence="5">
    <location>
        <position position="1"/>
    </location>
</feature>
<evidence type="ECO:0000313" key="6">
    <source>
        <dbReference type="Proteomes" id="UP000298327"/>
    </source>
</evidence>
<accession>A0A4Y9YD35</accession>
<evidence type="ECO:0000256" key="1">
    <source>
        <dbReference type="ARBA" id="ARBA00022598"/>
    </source>
</evidence>
<comment type="caution">
    <text evidence="5">The sequence shown here is derived from an EMBL/GenBank/DDBJ whole genome shotgun (WGS) entry which is preliminary data.</text>
</comment>
<evidence type="ECO:0000313" key="5">
    <source>
        <dbReference type="EMBL" id="TFY59788.1"/>
    </source>
</evidence>
<name>A0A4Y9YD35_9AGAM</name>
<dbReference type="Gene3D" id="3.30.590.10">
    <property type="entry name" value="Glutamine synthetase/guanido kinase, catalytic domain"/>
    <property type="match status" value="1"/>
</dbReference>
<feature type="domain" description="GS catalytic" evidence="4">
    <location>
        <begin position="1"/>
        <end position="191"/>
    </location>
</feature>
<proteinExistence type="inferred from homology"/>
<dbReference type="GO" id="GO:0004356">
    <property type="term" value="F:glutamine synthetase activity"/>
    <property type="evidence" value="ECO:0007669"/>
    <property type="project" value="InterPro"/>
</dbReference>
<sequence>SSLDATSAAPFLTGPERSFLQAVLTHLPALAAFTLPTHASYARVKDGVWSGGTYASWGRDNREAAIRVTGSAGARRFEVRTVDGTASPHLALASLLGAGTRGVRDGVELQIKEVLVGAAELSDTEKAERGIIGRLPASAELARQNLLQDTVVREILGEEFVGKYVNVNEALQNFMAADSPDAEMKKLVEMY</sequence>
<dbReference type="Pfam" id="PF00120">
    <property type="entry name" value="Gln-synt_C"/>
    <property type="match status" value="1"/>
</dbReference>
<gene>
    <name evidence="5" type="ORF">EVG20_g7655</name>
</gene>
<comment type="similarity">
    <text evidence="2 3">Belongs to the glutamine synthetase family.</text>
</comment>
<keyword evidence="6" id="KW-1185">Reference proteome</keyword>
<organism evidence="5 6">
    <name type="scientific">Dentipellis fragilis</name>
    <dbReference type="NCBI Taxonomy" id="205917"/>
    <lineage>
        <taxon>Eukaryota</taxon>
        <taxon>Fungi</taxon>
        <taxon>Dikarya</taxon>
        <taxon>Basidiomycota</taxon>
        <taxon>Agaricomycotina</taxon>
        <taxon>Agaricomycetes</taxon>
        <taxon>Russulales</taxon>
        <taxon>Hericiaceae</taxon>
        <taxon>Dentipellis</taxon>
    </lineage>
</organism>
<dbReference type="PANTHER" id="PTHR43785">
    <property type="entry name" value="GAMMA-GLUTAMYLPUTRESCINE SYNTHETASE"/>
    <property type="match status" value="1"/>
</dbReference>
<dbReference type="EMBL" id="SEOQ01000598">
    <property type="protein sequence ID" value="TFY59788.1"/>
    <property type="molecule type" value="Genomic_DNA"/>
</dbReference>
<evidence type="ECO:0000259" key="4">
    <source>
        <dbReference type="PROSITE" id="PS51987"/>
    </source>
</evidence>
<dbReference type="Proteomes" id="UP000298327">
    <property type="component" value="Unassembled WGS sequence"/>
</dbReference>
<reference evidence="5 6" key="1">
    <citation type="submission" date="2019-02" db="EMBL/GenBank/DDBJ databases">
        <title>Genome sequencing of the rare red list fungi Dentipellis fragilis.</title>
        <authorList>
            <person name="Buettner E."/>
            <person name="Kellner H."/>
        </authorList>
    </citation>
    <scope>NUCLEOTIDE SEQUENCE [LARGE SCALE GENOMIC DNA]</scope>
    <source>
        <strain evidence="5 6">DSM 105465</strain>
    </source>
</reference>